<feature type="domain" description="DUF6535" evidence="3">
    <location>
        <begin position="25"/>
        <end position="219"/>
    </location>
</feature>
<keyword evidence="2" id="KW-0472">Membrane</keyword>
<evidence type="ECO:0000313" key="5">
    <source>
        <dbReference type="Proteomes" id="UP000703269"/>
    </source>
</evidence>
<feature type="region of interest" description="Disordered" evidence="1">
    <location>
        <begin position="760"/>
        <end position="815"/>
    </location>
</feature>
<dbReference type="OrthoDB" id="3221808at2759"/>
<name>A0A9P3GLF6_9APHY</name>
<keyword evidence="5" id="KW-1185">Reference proteome</keyword>
<proteinExistence type="predicted"/>
<feature type="compositionally biased region" description="Low complexity" evidence="1">
    <location>
        <begin position="319"/>
        <end position="328"/>
    </location>
</feature>
<feature type="compositionally biased region" description="Basic and acidic residues" evidence="1">
    <location>
        <begin position="7"/>
        <end position="16"/>
    </location>
</feature>
<evidence type="ECO:0000256" key="1">
    <source>
        <dbReference type="SAM" id="MobiDB-lite"/>
    </source>
</evidence>
<gene>
    <name evidence="4" type="ORF">PsYK624_118560</name>
</gene>
<sequence length="815" mass="91617">MGSSGRGESRRKDAHPEGSSVLSDWAGIQAHVAEEDEERIRGYSEDIDAMLLFAGLFSAILTAFLVEVYQQLLPSTGEMLNHLLAQNNELLAANHRLLNQGFSAMLTQASFSPSPAVLAERPPLFTSSTTARVINALFFVSLVLSLAAALFGILVKQWYRHYMTWHSALSSPRENVLVRQFRFEAWQVWDVAIVVSMALALLETAMTLFLIGIILLLWTLDSVVAICVTVATSLFLIVQCIFTLLPVMFRRCPYRTPTAWSAVLLFTLITRGPSYCVQGARVRYESLCKRRNRSKHGVSTGSVIKELSRVDHAMKLEVSPTSPSAAPSIIEKAQTDRPDGSKALLRGMSWRTRDIQSCKTMHRGIHQRLDLTSQVLNTTTRIAERIIREFVPLPKDISDFKEMTDLLSELVATYGDQSNSSFLEELGEMGFLLGALFWVQKSAQDMQTNRYIEQCSRVELRDSQGSLKWFLKAFSSTGPYAKVSTATVDKLRLFLLQFVLCGIGFPVTSGVQFEAYDEALQTRRVSFSAEDDRLVISKGETQDGDYESLLVNYFGSRFEHANEDRLKMFVLTATRWLSGYGIPGASQETVEDILDKMIRAAKALARGPRQNTTRPSFLYWIWELAGEKEQLSSLYSAQYCTLLHALEKAYVGGMFSADERNIKHSLHVQLRAAHHALATPCPTLRCQWAAHTSCPGEPRNHYRGCPLLKQHRRSRALWRRAKAVITVLRMRRAWFHGHLRWRQAILAVLFVVRVQRTASSPEAVARRATTSGSSTRSHGHHLRPHLHHSSSTGGTQDRESKDSNPGTVLPLYRHS</sequence>
<feature type="transmembrane region" description="Helical" evidence="2">
    <location>
        <begin position="223"/>
        <end position="245"/>
    </location>
</feature>
<dbReference type="AlphaFoldDB" id="A0A9P3GLF6"/>
<dbReference type="Pfam" id="PF20153">
    <property type="entry name" value="DUF6535"/>
    <property type="match status" value="1"/>
</dbReference>
<dbReference type="EMBL" id="BPQB01000051">
    <property type="protein sequence ID" value="GJE95670.1"/>
    <property type="molecule type" value="Genomic_DNA"/>
</dbReference>
<comment type="caution">
    <text evidence="4">The sequence shown here is derived from an EMBL/GenBank/DDBJ whole genome shotgun (WGS) entry which is preliminary data.</text>
</comment>
<feature type="compositionally biased region" description="Basic residues" evidence="1">
    <location>
        <begin position="777"/>
        <end position="788"/>
    </location>
</feature>
<evidence type="ECO:0000259" key="3">
    <source>
        <dbReference type="Pfam" id="PF20153"/>
    </source>
</evidence>
<keyword evidence="2" id="KW-1133">Transmembrane helix</keyword>
<feature type="transmembrane region" description="Helical" evidence="2">
    <location>
        <begin position="188"/>
        <end position="217"/>
    </location>
</feature>
<feature type="region of interest" description="Disordered" evidence="1">
    <location>
        <begin position="318"/>
        <end position="341"/>
    </location>
</feature>
<dbReference type="InterPro" id="IPR045338">
    <property type="entry name" value="DUF6535"/>
</dbReference>
<protein>
    <recommendedName>
        <fullName evidence="3">DUF6535 domain-containing protein</fullName>
    </recommendedName>
</protein>
<organism evidence="4 5">
    <name type="scientific">Phanerochaete sordida</name>
    <dbReference type="NCBI Taxonomy" id="48140"/>
    <lineage>
        <taxon>Eukaryota</taxon>
        <taxon>Fungi</taxon>
        <taxon>Dikarya</taxon>
        <taxon>Basidiomycota</taxon>
        <taxon>Agaricomycotina</taxon>
        <taxon>Agaricomycetes</taxon>
        <taxon>Polyporales</taxon>
        <taxon>Phanerochaetaceae</taxon>
        <taxon>Phanerochaete</taxon>
    </lineage>
</organism>
<feature type="transmembrane region" description="Helical" evidence="2">
    <location>
        <begin position="133"/>
        <end position="155"/>
    </location>
</feature>
<feature type="compositionally biased region" description="Low complexity" evidence="1">
    <location>
        <begin position="766"/>
        <end position="776"/>
    </location>
</feature>
<dbReference type="Proteomes" id="UP000703269">
    <property type="component" value="Unassembled WGS sequence"/>
</dbReference>
<evidence type="ECO:0000313" key="4">
    <source>
        <dbReference type="EMBL" id="GJE95670.1"/>
    </source>
</evidence>
<reference evidence="4 5" key="1">
    <citation type="submission" date="2021-08" db="EMBL/GenBank/DDBJ databases">
        <title>Draft Genome Sequence of Phanerochaete sordida strain YK-624.</title>
        <authorList>
            <person name="Mori T."/>
            <person name="Dohra H."/>
            <person name="Suzuki T."/>
            <person name="Kawagishi H."/>
            <person name="Hirai H."/>
        </authorList>
    </citation>
    <scope>NUCLEOTIDE SEQUENCE [LARGE SCALE GENOMIC DNA]</scope>
    <source>
        <strain evidence="4 5">YK-624</strain>
    </source>
</reference>
<feature type="transmembrane region" description="Helical" evidence="2">
    <location>
        <begin position="49"/>
        <end position="69"/>
    </location>
</feature>
<accession>A0A9P3GLF6</accession>
<evidence type="ECO:0000256" key="2">
    <source>
        <dbReference type="SAM" id="Phobius"/>
    </source>
</evidence>
<keyword evidence="2" id="KW-0812">Transmembrane</keyword>
<feature type="region of interest" description="Disordered" evidence="1">
    <location>
        <begin position="1"/>
        <end position="20"/>
    </location>
</feature>